<evidence type="ECO:0000313" key="2">
    <source>
        <dbReference type="EMBL" id="KAL0563318.1"/>
    </source>
</evidence>
<gene>
    <name evidence="2" type="ORF">V5O48_018753</name>
</gene>
<sequence>MAQYPLAHAAGLTGSKAEMRKQNNHLVREELQRLSPCPPRSRWFKVDCLGHPVMSPQMRTQDPAKAGSWFQLCRKPKSFGCQMPMELKAPLGIHHASLPPFDKLYAVRDELQETTHARKSTLEEVRDEVHDDSPAPSSPIDLSLRSSPGAALIGSSPRPAPVASSPASSVINLTLDDEEKDYVGLGFRRLKIWVKGKDPVVVELPAINGKVRLAGQKWKLGEAGVEKKPMEWYDMSSKKWRSFLWSDQLGGNGDALIKLREAGLEIFGAKMW</sequence>
<proteinExistence type="predicted"/>
<organism evidence="2 3">
    <name type="scientific">Marasmius crinis-equi</name>
    <dbReference type="NCBI Taxonomy" id="585013"/>
    <lineage>
        <taxon>Eukaryota</taxon>
        <taxon>Fungi</taxon>
        <taxon>Dikarya</taxon>
        <taxon>Basidiomycota</taxon>
        <taxon>Agaricomycotina</taxon>
        <taxon>Agaricomycetes</taxon>
        <taxon>Agaricomycetidae</taxon>
        <taxon>Agaricales</taxon>
        <taxon>Marasmiineae</taxon>
        <taxon>Marasmiaceae</taxon>
        <taxon>Marasmius</taxon>
    </lineage>
</organism>
<keyword evidence="3" id="KW-1185">Reference proteome</keyword>
<feature type="region of interest" description="Disordered" evidence="1">
    <location>
        <begin position="116"/>
        <end position="142"/>
    </location>
</feature>
<dbReference type="Proteomes" id="UP001465976">
    <property type="component" value="Unassembled WGS sequence"/>
</dbReference>
<comment type="caution">
    <text evidence="2">The sequence shown here is derived from an EMBL/GenBank/DDBJ whole genome shotgun (WGS) entry which is preliminary data.</text>
</comment>
<accession>A0ABR3EKD6</accession>
<name>A0ABR3EKD6_9AGAR</name>
<reference evidence="2 3" key="1">
    <citation type="submission" date="2024-02" db="EMBL/GenBank/DDBJ databases">
        <title>A draft genome for the cacao thread blight pathogen Marasmius crinis-equi.</title>
        <authorList>
            <person name="Cohen S.P."/>
            <person name="Baruah I.K."/>
            <person name="Amoako-Attah I."/>
            <person name="Bukari Y."/>
            <person name="Meinhardt L.W."/>
            <person name="Bailey B.A."/>
        </authorList>
    </citation>
    <scope>NUCLEOTIDE SEQUENCE [LARGE SCALE GENOMIC DNA]</scope>
    <source>
        <strain evidence="2 3">GH-76</strain>
    </source>
</reference>
<feature type="compositionally biased region" description="Basic and acidic residues" evidence="1">
    <location>
        <begin position="116"/>
        <end position="133"/>
    </location>
</feature>
<evidence type="ECO:0000313" key="3">
    <source>
        <dbReference type="Proteomes" id="UP001465976"/>
    </source>
</evidence>
<evidence type="ECO:0000256" key="1">
    <source>
        <dbReference type="SAM" id="MobiDB-lite"/>
    </source>
</evidence>
<protein>
    <submittedName>
        <fullName evidence="2">Uncharacterized protein</fullName>
    </submittedName>
</protein>
<dbReference type="EMBL" id="JBAHYK010003662">
    <property type="protein sequence ID" value="KAL0563318.1"/>
    <property type="molecule type" value="Genomic_DNA"/>
</dbReference>